<dbReference type="PANTHER" id="PTHR43099:SF2">
    <property type="entry name" value="UPF0053 PROTEIN YRKA"/>
    <property type="match status" value="1"/>
</dbReference>
<dbReference type="InterPro" id="IPR005170">
    <property type="entry name" value="Transptr-assoc_dom"/>
</dbReference>
<dbReference type="EMBL" id="FCOR01000013">
    <property type="protein sequence ID" value="CVK16980.1"/>
    <property type="molecule type" value="Genomic_DNA"/>
</dbReference>
<protein>
    <submittedName>
        <fullName evidence="13">Putative hemolysin</fullName>
    </submittedName>
</protein>
<comment type="subcellular location">
    <subcellularLocation>
        <location evidence="1">Cell membrane</location>
        <topology evidence="1">Multi-pass membrane protein</topology>
    </subcellularLocation>
</comment>
<evidence type="ECO:0000256" key="7">
    <source>
        <dbReference type="ARBA" id="ARBA00023136"/>
    </source>
</evidence>
<dbReference type="RefSeq" id="WP_073961260.1">
    <property type="nucleotide sequence ID" value="NZ_FCOR01000013.1"/>
</dbReference>
<evidence type="ECO:0000256" key="3">
    <source>
        <dbReference type="ARBA" id="ARBA00022692"/>
    </source>
</evidence>
<keyword evidence="7 9" id="KW-0472">Membrane</keyword>
<keyword evidence="3 9" id="KW-0812">Transmembrane</keyword>
<dbReference type="InterPro" id="IPR051676">
    <property type="entry name" value="UPF0053_domain"/>
</dbReference>
<feature type="transmembrane region" description="Helical" evidence="10">
    <location>
        <begin position="56"/>
        <end position="80"/>
    </location>
</feature>
<evidence type="ECO:0000256" key="4">
    <source>
        <dbReference type="ARBA" id="ARBA00022737"/>
    </source>
</evidence>
<dbReference type="PANTHER" id="PTHR43099">
    <property type="entry name" value="UPF0053 PROTEIN YRKA"/>
    <property type="match status" value="1"/>
</dbReference>
<dbReference type="SUPFAM" id="SSF56176">
    <property type="entry name" value="FAD-binding/transporter-associated domain-like"/>
    <property type="match status" value="1"/>
</dbReference>
<keyword evidence="4" id="KW-0677">Repeat</keyword>
<dbReference type="OrthoDB" id="9798188at2"/>
<sequence length="441" mass="50427">MLEIGILLLLTFLNAFFAISEIALVSVKRQKIENKVKKGNKKAQTVLNLLEKPEDFLSSIQVGITFIGIISGAYGGATLVKHVIPFFEHFSLTQAHANELSYMVIIALITYVSIVLGELIPKTFGMRNSEKIALFVAPIIKVFSMTLYPFVKILSFSTHLFNKIFKISNVEGEKISEDELIYMLKTASLQGVLEKEESELHQNVFAFSEQKAKSLMTYRKRVEWINLKDSFEEIESQIKDSNFTKFPVCDGNLDEANAYLAIKEFYENINSPDFDIKSILKTPIFIHENMHSVDILQEFRKNKQHMGFVVDEYGTFQGIITLQDLIEGIIGDMPESDEEETEIVERENGSYLVNGNIGIRDLNSFFDDTIIELDDDEYVTLAGFIIYHMEYIPEVAEKFNYNGFSFEVVDKDAYRIDKVLMEKLKSIEENEEGSNEDEITD</sequence>
<dbReference type="GO" id="GO:0050660">
    <property type="term" value="F:flavin adenine dinucleotide binding"/>
    <property type="evidence" value="ECO:0007669"/>
    <property type="project" value="InterPro"/>
</dbReference>
<dbReference type="GO" id="GO:0005886">
    <property type="term" value="C:plasma membrane"/>
    <property type="evidence" value="ECO:0007669"/>
    <property type="project" value="UniProtKB-SubCell"/>
</dbReference>
<evidence type="ECO:0000256" key="8">
    <source>
        <dbReference type="PROSITE-ProRule" id="PRU00703"/>
    </source>
</evidence>
<evidence type="ECO:0000259" key="11">
    <source>
        <dbReference type="PROSITE" id="PS51371"/>
    </source>
</evidence>
<dbReference type="InterPro" id="IPR016169">
    <property type="entry name" value="FAD-bd_PCMH_sub2"/>
</dbReference>
<gene>
    <name evidence="13" type="ORF">Ga0061079_11354</name>
</gene>
<dbReference type="InterPro" id="IPR002550">
    <property type="entry name" value="CNNM"/>
</dbReference>
<dbReference type="PROSITE" id="PS51371">
    <property type="entry name" value="CBS"/>
    <property type="match status" value="1"/>
</dbReference>
<name>A0A0X3ARC9_9FLAO</name>
<keyword evidence="5 9" id="KW-1133">Transmembrane helix</keyword>
<dbReference type="SMART" id="SM01091">
    <property type="entry name" value="CorC_HlyC"/>
    <property type="match status" value="1"/>
</dbReference>
<dbReference type="PROSITE" id="PS51846">
    <property type="entry name" value="CNNM"/>
    <property type="match status" value="1"/>
</dbReference>
<evidence type="ECO:0000256" key="5">
    <source>
        <dbReference type="ARBA" id="ARBA00022989"/>
    </source>
</evidence>
<dbReference type="Gene3D" id="3.10.580.10">
    <property type="entry name" value="CBS-domain"/>
    <property type="match status" value="1"/>
</dbReference>
<accession>A0A0X3ARC9</accession>
<feature type="domain" description="CNNM transmembrane" evidence="12">
    <location>
        <begin position="1"/>
        <end position="197"/>
    </location>
</feature>
<dbReference type="Gene3D" id="3.30.465.10">
    <property type="match status" value="1"/>
</dbReference>
<dbReference type="InterPro" id="IPR036318">
    <property type="entry name" value="FAD-bd_PCMH-like_sf"/>
</dbReference>
<dbReference type="InterPro" id="IPR044751">
    <property type="entry name" value="Ion_transp-like_CBS"/>
</dbReference>
<keyword evidence="2" id="KW-1003">Cell membrane</keyword>
<evidence type="ECO:0000256" key="6">
    <source>
        <dbReference type="ARBA" id="ARBA00023122"/>
    </source>
</evidence>
<feature type="transmembrane region" description="Helical" evidence="10">
    <location>
        <begin position="100"/>
        <end position="120"/>
    </location>
</feature>
<organism evidence="13 14">
    <name type="scientific">Apibacter mensalis</name>
    <dbReference type="NCBI Taxonomy" id="1586267"/>
    <lineage>
        <taxon>Bacteria</taxon>
        <taxon>Pseudomonadati</taxon>
        <taxon>Bacteroidota</taxon>
        <taxon>Flavobacteriia</taxon>
        <taxon>Flavobacteriales</taxon>
        <taxon>Weeksellaceae</taxon>
        <taxon>Apibacter</taxon>
    </lineage>
</organism>
<feature type="transmembrane region" description="Helical" evidence="10">
    <location>
        <begin position="132"/>
        <end position="151"/>
    </location>
</feature>
<dbReference type="Pfam" id="PF00571">
    <property type="entry name" value="CBS"/>
    <property type="match status" value="1"/>
</dbReference>
<dbReference type="Pfam" id="PF03471">
    <property type="entry name" value="CorC_HlyC"/>
    <property type="match status" value="1"/>
</dbReference>
<dbReference type="Pfam" id="PF01595">
    <property type="entry name" value="CNNM"/>
    <property type="match status" value="1"/>
</dbReference>
<keyword evidence="14" id="KW-1185">Reference proteome</keyword>
<dbReference type="InterPro" id="IPR000644">
    <property type="entry name" value="CBS_dom"/>
</dbReference>
<evidence type="ECO:0000259" key="12">
    <source>
        <dbReference type="PROSITE" id="PS51846"/>
    </source>
</evidence>
<dbReference type="SUPFAM" id="SSF54631">
    <property type="entry name" value="CBS-domain pair"/>
    <property type="match status" value="1"/>
</dbReference>
<evidence type="ECO:0000313" key="14">
    <source>
        <dbReference type="Proteomes" id="UP000182761"/>
    </source>
</evidence>
<evidence type="ECO:0000256" key="10">
    <source>
        <dbReference type="SAM" id="Phobius"/>
    </source>
</evidence>
<proteinExistence type="predicted"/>
<dbReference type="AlphaFoldDB" id="A0A0X3ARC9"/>
<keyword evidence="6 8" id="KW-0129">CBS domain</keyword>
<feature type="domain" description="CBS" evidence="11">
    <location>
        <begin position="279"/>
        <end position="338"/>
    </location>
</feature>
<evidence type="ECO:0000256" key="9">
    <source>
        <dbReference type="PROSITE-ProRule" id="PRU01193"/>
    </source>
</evidence>
<dbReference type="Proteomes" id="UP000182761">
    <property type="component" value="Unassembled WGS sequence"/>
</dbReference>
<evidence type="ECO:0000313" key="13">
    <source>
        <dbReference type="EMBL" id="CVK16980.1"/>
    </source>
</evidence>
<feature type="transmembrane region" description="Helical" evidence="10">
    <location>
        <begin position="6"/>
        <end position="27"/>
    </location>
</feature>
<dbReference type="InterPro" id="IPR046342">
    <property type="entry name" value="CBS_dom_sf"/>
</dbReference>
<reference evidence="13 14" key="1">
    <citation type="submission" date="2016-01" db="EMBL/GenBank/DDBJ databases">
        <authorList>
            <person name="McClelland M."/>
            <person name="Jain A."/>
            <person name="Saraogi P."/>
            <person name="Mendelson R."/>
            <person name="Westerman R."/>
            <person name="SanMiguel P."/>
            <person name="Csonka L."/>
        </authorList>
    </citation>
    <scope>NUCLEOTIDE SEQUENCE [LARGE SCALE GENOMIC DNA]</scope>
    <source>
        <strain evidence="13 14">R-53146</strain>
    </source>
</reference>
<evidence type="ECO:0000256" key="1">
    <source>
        <dbReference type="ARBA" id="ARBA00004651"/>
    </source>
</evidence>
<dbReference type="CDD" id="cd04590">
    <property type="entry name" value="CBS_pair_CorC_HlyC_assoc"/>
    <property type="match status" value="1"/>
</dbReference>
<evidence type="ECO:0000256" key="2">
    <source>
        <dbReference type="ARBA" id="ARBA00022475"/>
    </source>
</evidence>
<dbReference type="STRING" id="1586267.GCA_001418685_01848"/>